<dbReference type="STRING" id="519424.AZF04_11320"/>
<dbReference type="EMBL" id="LTAO01000037">
    <property type="protein sequence ID" value="KYG26926.1"/>
    <property type="molecule type" value="Genomic_DNA"/>
</dbReference>
<proteinExistence type="predicted"/>
<organism evidence="1 2">
    <name type="scientific">Alkalihalobacillus trypoxylicola</name>
    <dbReference type="NCBI Taxonomy" id="519424"/>
    <lineage>
        <taxon>Bacteria</taxon>
        <taxon>Bacillati</taxon>
        <taxon>Bacillota</taxon>
        <taxon>Bacilli</taxon>
        <taxon>Bacillales</taxon>
        <taxon>Bacillaceae</taxon>
        <taxon>Alkalihalobacillus</taxon>
    </lineage>
</organism>
<dbReference type="Pfam" id="PF06153">
    <property type="entry name" value="CdAMP_rec"/>
    <property type="match status" value="1"/>
</dbReference>
<comment type="caution">
    <text evidence="1">The sequence shown here is derived from an EMBL/GenBank/DDBJ whole genome shotgun (WGS) entry which is preliminary data.</text>
</comment>
<dbReference type="OrthoDB" id="9794275at2"/>
<evidence type="ECO:0000313" key="2">
    <source>
        <dbReference type="Proteomes" id="UP000075806"/>
    </source>
</evidence>
<dbReference type="Proteomes" id="UP000075806">
    <property type="component" value="Unassembled WGS sequence"/>
</dbReference>
<protein>
    <submittedName>
        <fullName evidence="1">Transcriptional regulator</fullName>
    </submittedName>
</protein>
<gene>
    <name evidence="1" type="ORF">AZF04_11320</name>
</gene>
<dbReference type="PANTHER" id="PTHR38456:SF1">
    <property type="entry name" value="CYCLIC DI-AMP RECEPTOR A"/>
    <property type="match status" value="1"/>
</dbReference>
<dbReference type="AlphaFoldDB" id="A0A162CWG2"/>
<reference evidence="1" key="1">
    <citation type="submission" date="2016-02" db="EMBL/GenBank/DDBJ databases">
        <title>Genome sequence of Bacillus trypoxylicola KCTC 13244(T).</title>
        <authorList>
            <person name="Jeong H."/>
            <person name="Park S.-H."/>
            <person name="Choi S.-K."/>
        </authorList>
    </citation>
    <scope>NUCLEOTIDE SEQUENCE [LARGE SCALE GENOMIC DNA]</scope>
    <source>
        <strain evidence="1">KCTC 13244</strain>
    </source>
</reference>
<evidence type="ECO:0000313" key="1">
    <source>
        <dbReference type="EMBL" id="KYG26926.1"/>
    </source>
</evidence>
<keyword evidence="2" id="KW-1185">Reference proteome</keyword>
<dbReference type="SUPFAM" id="SSF54913">
    <property type="entry name" value="GlnB-like"/>
    <property type="match status" value="1"/>
</dbReference>
<dbReference type="InterPro" id="IPR015867">
    <property type="entry name" value="N-reg_PII/ATP_PRibTrfase_C"/>
</dbReference>
<dbReference type="Gene3D" id="3.30.70.120">
    <property type="match status" value="1"/>
</dbReference>
<dbReference type="RefSeq" id="WP_061949890.1">
    <property type="nucleotide sequence ID" value="NZ_LTAO01000037.1"/>
</dbReference>
<dbReference type="InterPro" id="IPR010375">
    <property type="entry name" value="CdAMP_rec"/>
</dbReference>
<name>A0A162CWG2_9BACI</name>
<accession>A0A162CWG2</accession>
<dbReference type="PANTHER" id="PTHR38456">
    <property type="entry name" value="CYCLIC DI-AMP RECEPTOR A"/>
    <property type="match status" value="1"/>
</dbReference>
<dbReference type="InterPro" id="IPR011322">
    <property type="entry name" value="N-reg_PII-like_a/b"/>
</dbReference>
<sequence>MKLLVCIIDHFYVEEVEKELRGKDYRMTELASTGGFLRKGNKTFLIGLEEKDHEELKEALQSACLNVEKNKPRRKTDIHRYTSFLIDVKDAALFLQSTLK</sequence>